<keyword evidence="9 13" id="KW-0234">DNA repair</keyword>
<evidence type="ECO:0000256" key="12">
    <source>
        <dbReference type="ARBA" id="ARBA00065873"/>
    </source>
</evidence>
<proteinExistence type="inferred from homology"/>
<keyword evidence="6 13" id="KW-0238">DNA-binding</keyword>
<dbReference type="HAMAP" id="MF_03176">
    <property type="entry name" value="PIF1"/>
    <property type="match status" value="1"/>
</dbReference>
<evidence type="ECO:0000256" key="1">
    <source>
        <dbReference type="ARBA" id="ARBA00022741"/>
    </source>
</evidence>
<keyword evidence="3 13" id="KW-0378">Hydrolase</keyword>
<dbReference type="FunFam" id="3.40.50.300:FF:000805">
    <property type="entry name" value="ATP-dependent DNA helicase PIF1"/>
    <property type="match status" value="1"/>
</dbReference>
<sequence>MDLNDAVLTCAVNIQWTNAVGVTGRKLQYKTATLRLVRNDLRELFVEVTPEKLKPLKFKLKDIMIHKKFMNEGKATFNFKAEHCALYLSNAPPGPLMFFLRTIFIKLNGTGEGQGQPDEASLQKKLREHMLSGKPSSFEEVSPVTTAEMVLARKKAGLAASRATLTTPSPHAAKKRRFEELKTGDERNGSGGAVPAAKKLYQQTSTEDSLRLSEEQMEVLRACTAGKNVFFTGSAGTGKSFLLRKIISALPPDGTVATASTGVAACLIGGTTLHAFAGIGGGDATMQRCLELASRPVSAQTWRKCKRLIIDEISMVDGQYFEKIEAVARHIRRNDRPFGGIQLILCGDFLQLPPVVKADFAAQNSAAQQRFCFQSSAWETCIQCIFELKQVHRQSDPEFVRILNHLRIGHVNETITARLVSTSKQKIEGNGILATQLCSHTNDANSINESKLDNLTGEKVLFRAEDSDATLTKQLDQQVQAPAQLYLKVNAQVMLLKNINIASGLVNGARGVVVRIEKGLPVVRFKNNHEYACKHEKWIIKTATGGVLTRRQVPLKLAWAFSIHKSQGLTLDCVEMSLSKVFEAGQAYVALSRAKSLDSVRILDFDSKQVWANPQVLQFYKNFRRRLVDTTMIPLGPNNKEKKPTDSKLSALAKLKKSLMNKPLVSIS</sequence>
<dbReference type="GO" id="GO:0000723">
    <property type="term" value="P:telomere maintenance"/>
    <property type="evidence" value="ECO:0007669"/>
    <property type="project" value="InterPro"/>
</dbReference>
<dbReference type="Pfam" id="PF25344">
    <property type="entry name" value="PH_LRR1"/>
    <property type="match status" value="1"/>
</dbReference>
<comment type="cofactor">
    <cofactor evidence="13">
        <name>Mg(2+)</name>
        <dbReference type="ChEBI" id="CHEBI:18420"/>
    </cofactor>
</comment>
<feature type="domain" description="DNA helicase Pif1-like DEAD-box helicase" evidence="14">
    <location>
        <begin position="212"/>
        <end position="413"/>
    </location>
</feature>
<dbReference type="GeneID" id="115622099"/>
<evidence type="ECO:0000256" key="4">
    <source>
        <dbReference type="ARBA" id="ARBA00022806"/>
    </source>
</evidence>
<comment type="subcellular location">
    <subcellularLocation>
        <location evidence="13">Nucleus</location>
    </subcellularLocation>
    <subcellularLocation>
        <location evidence="13">Mitochondrion</location>
    </subcellularLocation>
</comment>
<evidence type="ECO:0000256" key="8">
    <source>
        <dbReference type="ARBA" id="ARBA00023172"/>
    </source>
</evidence>
<evidence type="ECO:0000256" key="7">
    <source>
        <dbReference type="ARBA" id="ARBA00023128"/>
    </source>
</evidence>
<dbReference type="GO" id="GO:0006281">
    <property type="term" value="P:DNA repair"/>
    <property type="evidence" value="ECO:0007669"/>
    <property type="project" value="UniProtKB-UniRule"/>
</dbReference>
<dbReference type="InterPro" id="IPR010285">
    <property type="entry name" value="DNA_helicase_pif1-like_DEAD"/>
</dbReference>
<dbReference type="GO" id="GO:0005739">
    <property type="term" value="C:mitochondrion"/>
    <property type="evidence" value="ECO:0007669"/>
    <property type="project" value="UniProtKB-SubCell"/>
</dbReference>
<keyword evidence="10 13" id="KW-0413">Isomerase</keyword>
<keyword evidence="7 13" id="KW-0496">Mitochondrion</keyword>
<feature type="domain" description="PIF1/LRR1 pleckstrin homology" evidence="16">
    <location>
        <begin position="8"/>
        <end position="111"/>
    </location>
</feature>
<evidence type="ECO:0000256" key="6">
    <source>
        <dbReference type="ARBA" id="ARBA00023125"/>
    </source>
</evidence>
<evidence type="ECO:0000313" key="19">
    <source>
        <dbReference type="RefSeq" id="XP_030383562.1"/>
    </source>
</evidence>
<evidence type="ECO:0000313" key="17">
    <source>
        <dbReference type="Proteomes" id="UP000504634"/>
    </source>
</evidence>
<dbReference type="PANTHER" id="PTHR47642:SF7">
    <property type="entry name" value="ATP-DEPENDENT DNA HELICASE PIF1"/>
    <property type="match status" value="1"/>
</dbReference>
<dbReference type="RefSeq" id="XP_030371799.1">
    <property type="nucleotide sequence ID" value="XM_030515939.1"/>
</dbReference>
<dbReference type="AlphaFoldDB" id="A0A6J2T718"/>
<dbReference type="FunFam" id="3.40.50.300:FF:003367">
    <property type="entry name" value="ATP-dependent DNA helicase PIF1"/>
    <property type="match status" value="1"/>
</dbReference>
<evidence type="ECO:0000259" key="16">
    <source>
        <dbReference type="Pfam" id="PF25344"/>
    </source>
</evidence>
<accession>A0A6J2T718</accession>
<dbReference type="CDD" id="cd18037">
    <property type="entry name" value="DEXSc_Pif1_like"/>
    <property type="match status" value="1"/>
</dbReference>
<dbReference type="InterPro" id="IPR048293">
    <property type="entry name" value="PIF1_RRM3_pfh1"/>
</dbReference>
<dbReference type="InterPro" id="IPR057437">
    <property type="entry name" value="PIF1/LRR1_PH"/>
</dbReference>
<keyword evidence="17" id="KW-1185">Reference proteome</keyword>
<evidence type="ECO:0000259" key="15">
    <source>
        <dbReference type="Pfam" id="PF21530"/>
    </source>
</evidence>
<evidence type="ECO:0000256" key="11">
    <source>
        <dbReference type="ARBA" id="ARBA00023242"/>
    </source>
</evidence>
<dbReference type="Gene3D" id="3.40.50.300">
    <property type="entry name" value="P-loop containing nucleotide triphosphate hydrolases"/>
    <property type="match status" value="2"/>
</dbReference>
<dbReference type="SUPFAM" id="SSF52540">
    <property type="entry name" value="P-loop containing nucleoside triphosphate hydrolases"/>
    <property type="match status" value="2"/>
</dbReference>
<dbReference type="InterPro" id="IPR027417">
    <property type="entry name" value="P-loop_NTPase"/>
</dbReference>
<dbReference type="RefSeq" id="XP_030383562.1">
    <property type="nucleotide sequence ID" value="XM_030527702.1"/>
</dbReference>
<comment type="similarity">
    <text evidence="13">Belongs to the helicase family. PIF1 subfamily.</text>
</comment>
<evidence type="ECO:0000313" key="18">
    <source>
        <dbReference type="RefSeq" id="XP_030371799.1"/>
    </source>
</evidence>
<evidence type="ECO:0000259" key="14">
    <source>
        <dbReference type="Pfam" id="PF05970"/>
    </source>
</evidence>
<name>A0A6J2T718_DROLE</name>
<dbReference type="EC" id="5.6.2.3" evidence="13"/>
<dbReference type="GO" id="GO:0043139">
    <property type="term" value="F:5'-3' DNA helicase activity"/>
    <property type="evidence" value="ECO:0007669"/>
    <property type="project" value="UniProtKB-UniRule"/>
</dbReference>
<keyword evidence="11 13" id="KW-0539">Nucleus</keyword>
<feature type="domain" description="DNA helicase Pif1-like 2B" evidence="15">
    <location>
        <begin position="473"/>
        <end position="515"/>
    </location>
</feature>
<keyword evidence="2 13" id="KW-0227">DNA damage</keyword>
<evidence type="ECO:0000256" key="5">
    <source>
        <dbReference type="ARBA" id="ARBA00022840"/>
    </source>
</evidence>
<dbReference type="Pfam" id="PF21530">
    <property type="entry name" value="Pif1_2B_dom"/>
    <property type="match status" value="1"/>
</dbReference>
<comment type="subunit">
    <text evidence="12">Monomer. Interacts with telomerase.</text>
</comment>
<keyword evidence="8 13" id="KW-0233">DNA recombination</keyword>
<dbReference type="OrthoDB" id="272985at2759"/>
<dbReference type="GO" id="GO:0003677">
    <property type="term" value="F:DNA binding"/>
    <property type="evidence" value="ECO:0007669"/>
    <property type="project" value="UniProtKB-KW"/>
</dbReference>
<feature type="DNA-binding region" evidence="13">
    <location>
        <begin position="586"/>
        <end position="605"/>
    </location>
</feature>
<evidence type="ECO:0000256" key="13">
    <source>
        <dbReference type="HAMAP-Rule" id="MF_03176"/>
    </source>
</evidence>
<dbReference type="GO" id="GO:0006310">
    <property type="term" value="P:DNA recombination"/>
    <property type="evidence" value="ECO:0007669"/>
    <property type="project" value="UniProtKB-UniRule"/>
</dbReference>
<keyword evidence="1 13" id="KW-0547">Nucleotide-binding</keyword>
<dbReference type="GO" id="GO:0005634">
    <property type="term" value="C:nucleus"/>
    <property type="evidence" value="ECO:0007669"/>
    <property type="project" value="UniProtKB-SubCell"/>
</dbReference>
<dbReference type="Proteomes" id="UP000504634">
    <property type="component" value="Unplaced"/>
</dbReference>
<comment type="function">
    <text evidence="13">DNA-dependent ATPase and 5'-3' DNA helicase required for the maintenance of both mitochondrial and nuclear genome stability.</text>
</comment>
<organism evidence="17 18">
    <name type="scientific">Drosophila lebanonensis</name>
    <name type="common">Fruit fly</name>
    <name type="synonym">Scaptodrosophila lebanonensis</name>
    <dbReference type="NCBI Taxonomy" id="7225"/>
    <lineage>
        <taxon>Eukaryota</taxon>
        <taxon>Metazoa</taxon>
        <taxon>Ecdysozoa</taxon>
        <taxon>Arthropoda</taxon>
        <taxon>Hexapoda</taxon>
        <taxon>Insecta</taxon>
        <taxon>Pterygota</taxon>
        <taxon>Neoptera</taxon>
        <taxon>Endopterygota</taxon>
        <taxon>Diptera</taxon>
        <taxon>Brachycera</taxon>
        <taxon>Muscomorpha</taxon>
        <taxon>Ephydroidea</taxon>
        <taxon>Drosophilidae</taxon>
        <taxon>Scaptodrosophila</taxon>
    </lineage>
</organism>
<keyword evidence="4 13" id="KW-0347">Helicase</keyword>
<evidence type="ECO:0000256" key="3">
    <source>
        <dbReference type="ARBA" id="ARBA00022801"/>
    </source>
</evidence>
<keyword evidence="5 13" id="KW-0067">ATP-binding</keyword>
<dbReference type="InterPro" id="IPR049163">
    <property type="entry name" value="Pif1-like_2B_dom"/>
</dbReference>
<feature type="binding site" evidence="13">
    <location>
        <begin position="233"/>
        <end position="240"/>
    </location>
    <ligand>
        <name>ATP</name>
        <dbReference type="ChEBI" id="CHEBI:30616"/>
    </ligand>
</feature>
<dbReference type="GO" id="GO:0005524">
    <property type="term" value="F:ATP binding"/>
    <property type="evidence" value="ECO:0007669"/>
    <property type="project" value="UniProtKB-UniRule"/>
</dbReference>
<protein>
    <recommendedName>
        <fullName evidence="13">ATP-dependent DNA helicase PIF1</fullName>
        <ecNumber evidence="13">5.6.2.3</ecNumber>
    </recommendedName>
    <alternativeName>
        <fullName evidence="13">DNA 5'-3' helicase PIF1</fullName>
    </alternativeName>
    <alternativeName>
        <fullName evidence="13">DNA repair and recombination helicase PIF1</fullName>
    </alternativeName>
</protein>
<dbReference type="InterPro" id="IPR051055">
    <property type="entry name" value="PIF1_helicase"/>
</dbReference>
<evidence type="ECO:0000256" key="2">
    <source>
        <dbReference type="ARBA" id="ARBA00022763"/>
    </source>
</evidence>
<evidence type="ECO:0000256" key="10">
    <source>
        <dbReference type="ARBA" id="ARBA00023235"/>
    </source>
</evidence>
<dbReference type="CDD" id="cd18809">
    <property type="entry name" value="SF1_C_RecD"/>
    <property type="match status" value="1"/>
</dbReference>
<gene>
    <name evidence="18" type="primary">LOC115622099</name>
    <name evidence="19" type="synonym">LOC115631063</name>
    <name evidence="13" type="synonym">PIF1</name>
</gene>
<comment type="catalytic activity">
    <reaction evidence="13">
        <text>ATP + H2O = ADP + phosphate + H(+)</text>
        <dbReference type="Rhea" id="RHEA:13065"/>
        <dbReference type="ChEBI" id="CHEBI:15377"/>
        <dbReference type="ChEBI" id="CHEBI:15378"/>
        <dbReference type="ChEBI" id="CHEBI:30616"/>
        <dbReference type="ChEBI" id="CHEBI:43474"/>
        <dbReference type="ChEBI" id="CHEBI:456216"/>
        <dbReference type="EC" id="5.6.2.3"/>
    </reaction>
</comment>
<evidence type="ECO:0000256" key="9">
    <source>
        <dbReference type="ARBA" id="ARBA00023204"/>
    </source>
</evidence>
<dbReference type="Pfam" id="PF05970">
    <property type="entry name" value="PIF1"/>
    <property type="match status" value="1"/>
</dbReference>
<reference evidence="18 19" key="1">
    <citation type="submission" date="2025-04" db="UniProtKB">
        <authorList>
            <consortium name="RefSeq"/>
        </authorList>
    </citation>
    <scope>IDENTIFICATION</scope>
    <source>
        <strain evidence="18 19">11010-0011.00</strain>
        <tissue evidence="18 19">Whole body</tissue>
    </source>
</reference>
<dbReference type="GO" id="GO:0016787">
    <property type="term" value="F:hydrolase activity"/>
    <property type="evidence" value="ECO:0007669"/>
    <property type="project" value="UniProtKB-KW"/>
</dbReference>
<dbReference type="PANTHER" id="PTHR47642">
    <property type="entry name" value="ATP-DEPENDENT DNA HELICASE"/>
    <property type="match status" value="1"/>
</dbReference>